<dbReference type="InterPro" id="IPR002347">
    <property type="entry name" value="SDR_fam"/>
</dbReference>
<dbReference type="VEuPathDB" id="FungiDB:PDIP_13660"/>
<protein>
    <submittedName>
        <fullName evidence="3">Short chain oxidoreductase/dehydrogenase, putative</fullName>
    </submittedName>
</protein>
<reference evidence="3 4" key="1">
    <citation type="submission" date="2020-08" db="EMBL/GenBank/DDBJ databases">
        <title>The completed genome sequence of the pathogenic ascomycete fungus Penicillium digitatum.</title>
        <authorList>
            <person name="Wang M."/>
        </authorList>
    </citation>
    <scope>NUCLEOTIDE SEQUENCE [LARGE SCALE GENOMIC DNA]</scope>
    <source>
        <strain evidence="3 4">PdW03</strain>
    </source>
</reference>
<dbReference type="AlphaFoldDB" id="A0A7T7BM51"/>
<dbReference type="GeneID" id="26229689"/>
<dbReference type="PANTHER" id="PTHR24321">
    <property type="entry name" value="DEHYDROGENASES, SHORT CHAIN"/>
    <property type="match status" value="1"/>
</dbReference>
<keyword evidence="2" id="KW-0560">Oxidoreductase</keyword>
<organism evidence="3 4">
    <name type="scientific">Penicillium digitatum</name>
    <name type="common">Green mold</name>
    <dbReference type="NCBI Taxonomy" id="36651"/>
    <lineage>
        <taxon>Eukaryota</taxon>
        <taxon>Fungi</taxon>
        <taxon>Dikarya</taxon>
        <taxon>Ascomycota</taxon>
        <taxon>Pezizomycotina</taxon>
        <taxon>Eurotiomycetes</taxon>
        <taxon>Eurotiomycetidae</taxon>
        <taxon>Eurotiales</taxon>
        <taxon>Aspergillaceae</taxon>
        <taxon>Penicillium</taxon>
    </lineage>
</organism>
<dbReference type="Proteomes" id="UP000595662">
    <property type="component" value="Chromosome 3"/>
</dbReference>
<dbReference type="EMBL" id="CP060776">
    <property type="protein sequence ID" value="QQK44872.1"/>
    <property type="molecule type" value="Genomic_DNA"/>
</dbReference>
<dbReference type="GO" id="GO:0016491">
    <property type="term" value="F:oxidoreductase activity"/>
    <property type="evidence" value="ECO:0007669"/>
    <property type="project" value="UniProtKB-KW"/>
</dbReference>
<comment type="similarity">
    <text evidence="1">Belongs to the short-chain dehydrogenases/reductases (SDR) family.</text>
</comment>
<evidence type="ECO:0000313" key="4">
    <source>
        <dbReference type="Proteomes" id="UP000595662"/>
    </source>
</evidence>
<accession>A0A7T7BM51</accession>
<name>A0A7T7BM51_PENDI</name>
<proteinExistence type="inferred from homology"/>
<sequence>MVICDIQDTIGQSVASEISGQNPNSKIQYQHLDVTVRSECNAVVEAAVRFLGRLDSLVHAAGHIHRDAAETIADSELDYMLDVNVKGTIFVNQAVFPYLKIQGGTILNFGSDFASEPLPLLAHCAASKGAVQSVTGAVAREWGKYGIRVDAVLPAVWTPMIDGYRENLEAESVVGHDVCMDGRVCLGEKFGDVEG</sequence>
<evidence type="ECO:0000256" key="1">
    <source>
        <dbReference type="ARBA" id="ARBA00006484"/>
    </source>
</evidence>
<dbReference type="InterPro" id="IPR036291">
    <property type="entry name" value="NAD(P)-bd_dom_sf"/>
</dbReference>
<dbReference type="SUPFAM" id="SSF51735">
    <property type="entry name" value="NAD(P)-binding Rossmann-fold domains"/>
    <property type="match status" value="1"/>
</dbReference>
<dbReference type="CDD" id="cd05233">
    <property type="entry name" value="SDR_c"/>
    <property type="match status" value="1"/>
</dbReference>
<dbReference type="RefSeq" id="XP_014537979.1">
    <property type="nucleotide sequence ID" value="XM_014682493.1"/>
</dbReference>
<dbReference type="Pfam" id="PF00106">
    <property type="entry name" value="adh_short"/>
    <property type="match status" value="1"/>
</dbReference>
<dbReference type="OMA" id="RSECNAV"/>
<gene>
    <name evidence="3" type="ORF">Pdw03_8773</name>
</gene>
<evidence type="ECO:0000313" key="3">
    <source>
        <dbReference type="EMBL" id="QQK44872.1"/>
    </source>
</evidence>
<dbReference type="Gene3D" id="3.40.50.720">
    <property type="entry name" value="NAD(P)-binding Rossmann-like Domain"/>
    <property type="match status" value="1"/>
</dbReference>
<dbReference type="KEGG" id="pdp:PDIP_13660"/>
<dbReference type="PRINTS" id="PR00081">
    <property type="entry name" value="GDHRDH"/>
</dbReference>
<evidence type="ECO:0000256" key="2">
    <source>
        <dbReference type="ARBA" id="ARBA00023002"/>
    </source>
</evidence>
<dbReference type="PANTHER" id="PTHR24321:SF8">
    <property type="entry name" value="ESTRADIOL 17-BETA-DEHYDROGENASE 8-RELATED"/>
    <property type="match status" value="1"/>
</dbReference>